<dbReference type="SUPFAM" id="SSF56235">
    <property type="entry name" value="N-terminal nucleophile aminohydrolases (Ntn hydrolases)"/>
    <property type="match status" value="1"/>
</dbReference>
<keyword evidence="4" id="KW-0812">Transmembrane</keyword>
<feature type="binding site" evidence="3">
    <location>
        <begin position="437"/>
        <end position="439"/>
    </location>
    <ligand>
        <name>L-glutamate</name>
        <dbReference type="ChEBI" id="CHEBI:29985"/>
    </ligand>
</feature>
<dbReference type="GO" id="GO:0036374">
    <property type="term" value="F:glutathione hydrolase activity"/>
    <property type="evidence" value="ECO:0007669"/>
    <property type="project" value="InterPro"/>
</dbReference>
<dbReference type="Pfam" id="PF01019">
    <property type="entry name" value="G_glu_transpept"/>
    <property type="match status" value="1"/>
</dbReference>
<evidence type="ECO:0000313" key="6">
    <source>
        <dbReference type="Proteomes" id="UP000663879"/>
    </source>
</evidence>
<dbReference type="FunFam" id="3.60.20.40:FF:000001">
    <property type="entry name" value="Gamma-glutamyltranspeptidase 1"/>
    <property type="match status" value="1"/>
</dbReference>
<dbReference type="GO" id="GO:0006751">
    <property type="term" value="P:glutathione catabolic process"/>
    <property type="evidence" value="ECO:0007669"/>
    <property type="project" value="InterPro"/>
</dbReference>
<name>A0A813M4M5_9BILA</name>
<keyword evidence="1" id="KW-1202">Platelet aggregation activating toxin</keyword>
<dbReference type="PRINTS" id="PR01210">
    <property type="entry name" value="GGTRANSPTASE"/>
</dbReference>
<dbReference type="EMBL" id="CAJNOC010000073">
    <property type="protein sequence ID" value="CAF0712388.1"/>
    <property type="molecule type" value="Genomic_DNA"/>
</dbReference>
<feature type="binding site" evidence="3">
    <location>
        <position position="142"/>
    </location>
    <ligand>
        <name>L-glutamate</name>
        <dbReference type="ChEBI" id="CHEBI:29985"/>
    </ligand>
</feature>
<dbReference type="GO" id="GO:0005886">
    <property type="term" value="C:plasma membrane"/>
    <property type="evidence" value="ECO:0007669"/>
    <property type="project" value="TreeGrafter"/>
</dbReference>
<feature type="binding site" evidence="3">
    <location>
        <position position="512"/>
    </location>
    <ligand>
        <name>L-glutamate</name>
        <dbReference type="ChEBI" id="CHEBI:29985"/>
    </ligand>
</feature>
<feature type="transmembrane region" description="Helical" evidence="4">
    <location>
        <begin position="20"/>
        <end position="40"/>
    </location>
</feature>
<dbReference type="InterPro" id="IPR029055">
    <property type="entry name" value="Ntn_hydrolases_N"/>
</dbReference>
<keyword evidence="4" id="KW-1133">Transmembrane helix</keyword>
<proteinExistence type="predicted"/>
<dbReference type="InterPro" id="IPR043137">
    <property type="entry name" value="GGT_ssub_C"/>
</dbReference>
<feature type="binding site" evidence="3">
    <location>
        <begin position="489"/>
        <end position="490"/>
    </location>
    <ligand>
        <name>L-glutamate</name>
        <dbReference type="ChEBI" id="CHEBI:29985"/>
    </ligand>
</feature>
<accession>A0A813M4M5</accession>
<keyword evidence="6" id="KW-1185">Reference proteome</keyword>
<keyword evidence="1" id="KW-0800">Toxin</keyword>
<evidence type="ECO:0000313" key="5">
    <source>
        <dbReference type="EMBL" id="CAF0712388.1"/>
    </source>
</evidence>
<reference evidence="5" key="1">
    <citation type="submission" date="2021-02" db="EMBL/GenBank/DDBJ databases">
        <authorList>
            <person name="Nowell W R."/>
        </authorList>
    </citation>
    <scope>NUCLEOTIDE SEQUENCE</scope>
    <source>
        <strain evidence="5">Ploen Becks lab</strain>
    </source>
</reference>
<dbReference type="InterPro" id="IPR043138">
    <property type="entry name" value="GGT_lsub"/>
</dbReference>
<dbReference type="InterPro" id="IPR000101">
    <property type="entry name" value="GGT_peptidase"/>
</dbReference>
<dbReference type="PANTHER" id="PTHR11686:SF9">
    <property type="entry name" value="RE13973P"/>
    <property type="match status" value="1"/>
</dbReference>
<dbReference type="FunFam" id="1.10.246.130:FF:000001">
    <property type="entry name" value="Gamma-glutamyltransferase 5 isoform 1"/>
    <property type="match status" value="1"/>
</dbReference>
<keyword evidence="1" id="KW-1199">Hemostasis impairing toxin</keyword>
<dbReference type="Gene3D" id="3.60.20.40">
    <property type="match status" value="1"/>
</dbReference>
<dbReference type="Proteomes" id="UP000663879">
    <property type="component" value="Unassembled WGS sequence"/>
</dbReference>
<dbReference type="Gene3D" id="1.10.246.130">
    <property type="match status" value="1"/>
</dbReference>
<evidence type="ECO:0008006" key="7">
    <source>
        <dbReference type="Google" id="ProtNLM"/>
    </source>
</evidence>
<gene>
    <name evidence="5" type="ORF">OXX778_LOCUS1209</name>
</gene>
<sequence>MSTQQESPRAFKLTNSKKFFIGVITTTLILIVCLVTIIAVETTKKRPPKSQEQCNAAHEVYNASIQSSILGMYENFAVAADNAYCSTVGKEMFEKNASAVDVAISTALCNSIMNAQSMGLGGGHFMNIYIKSENMNYIIDAREVAPLNSYETMFVNNSEKSLFGGLASGIPGEILGYWEAHKIGGRLPWKKLFEPVINLCLNGFKLSNALSSALKLKESLILKNELLRQVFINPETNKVYKENDTVKMLKLGKTMQILSEHGPDAFYNGVLTGFIVSEMNENGGNVTLEDFARYKARIHKNRFQVVLDDNLRIYSAPPPSSGILVPFIIKLMKHFELKDLDSMSIDEKALFYHRLTETFKHAYSKRTFLGDEEFLDLNKLLNDLQNDTYIDLIREKIKDNQTFPISYYGSSLEKFDTGTAHISVYGPNGDAVGITSTINNYFGAKYGGKYTGILYNDIMDDFSTPGLANSFGFAPSEANYIKPGKRPLSSMCPIIVVDKNNDVRLILGASGGSKIISAVSQIAIKTLYMGVNIKEAIDSRRIHHQLSPNNLEIESGFEEEVENNLIKIGHNKKCFNFGGSTVQGIRIMDKTKFQKNIFAYSDPRKGGRPDGA</sequence>
<evidence type="ECO:0000256" key="3">
    <source>
        <dbReference type="PIRSR" id="PIRSR600101-2"/>
    </source>
</evidence>
<organism evidence="5 6">
    <name type="scientific">Brachionus calyciflorus</name>
    <dbReference type="NCBI Taxonomy" id="104777"/>
    <lineage>
        <taxon>Eukaryota</taxon>
        <taxon>Metazoa</taxon>
        <taxon>Spiralia</taxon>
        <taxon>Gnathifera</taxon>
        <taxon>Rotifera</taxon>
        <taxon>Eurotatoria</taxon>
        <taxon>Monogononta</taxon>
        <taxon>Pseudotrocha</taxon>
        <taxon>Ploima</taxon>
        <taxon>Brachionidae</taxon>
        <taxon>Brachionus</taxon>
    </lineage>
</organism>
<protein>
    <recommendedName>
        <fullName evidence="7">Gamma-glutamyltranspeptidase 1</fullName>
    </recommendedName>
</protein>
<dbReference type="PANTHER" id="PTHR11686">
    <property type="entry name" value="GAMMA GLUTAMYL TRANSPEPTIDASE"/>
    <property type="match status" value="1"/>
</dbReference>
<evidence type="ECO:0000256" key="2">
    <source>
        <dbReference type="PIRSR" id="PIRSR600101-1"/>
    </source>
</evidence>
<dbReference type="NCBIfam" id="TIGR00066">
    <property type="entry name" value="g_glut_trans"/>
    <property type="match status" value="1"/>
</dbReference>
<comment type="caution">
    <text evidence="5">The sequence shown here is derived from an EMBL/GenBank/DDBJ whole genome shotgun (WGS) entry which is preliminary data.</text>
</comment>
<keyword evidence="4" id="KW-0472">Membrane</keyword>
<feature type="binding site" evidence="3">
    <location>
        <position position="461"/>
    </location>
    <ligand>
        <name>L-glutamate</name>
        <dbReference type="ChEBI" id="CHEBI:29985"/>
    </ligand>
</feature>
<feature type="active site" description="Nucleophile" evidence="2">
    <location>
        <position position="419"/>
    </location>
</feature>
<dbReference type="AlphaFoldDB" id="A0A813M4M5"/>
<evidence type="ECO:0000256" key="4">
    <source>
        <dbReference type="SAM" id="Phobius"/>
    </source>
</evidence>
<dbReference type="OrthoDB" id="1081007at2759"/>
<evidence type="ECO:0000256" key="1">
    <source>
        <dbReference type="ARBA" id="ARBA00084097"/>
    </source>
</evidence>